<dbReference type="InterPro" id="IPR000531">
    <property type="entry name" value="Beta-barrel_TonB"/>
</dbReference>
<dbReference type="AlphaFoldDB" id="A0A7X5XZZ1"/>
<comment type="caution">
    <text evidence="11">The sequence shown here is derived from an EMBL/GenBank/DDBJ whole genome shotgun (WGS) entry which is preliminary data.</text>
</comment>
<accession>A0A7X5XZZ1</accession>
<dbReference type="GO" id="GO:0044718">
    <property type="term" value="P:siderophore transmembrane transport"/>
    <property type="evidence" value="ECO:0007669"/>
    <property type="project" value="TreeGrafter"/>
</dbReference>
<keyword evidence="12" id="KW-1185">Reference proteome</keyword>
<evidence type="ECO:0000256" key="9">
    <source>
        <dbReference type="ARBA" id="ARBA00023237"/>
    </source>
</evidence>
<keyword evidence="5" id="KW-0732">Signal</keyword>
<keyword evidence="7" id="KW-0472">Membrane</keyword>
<dbReference type="RefSeq" id="WP_241213355.1">
    <property type="nucleotide sequence ID" value="NZ_BAAADY010000007.1"/>
</dbReference>
<dbReference type="InterPro" id="IPR039426">
    <property type="entry name" value="TonB-dep_rcpt-like"/>
</dbReference>
<evidence type="ECO:0000259" key="10">
    <source>
        <dbReference type="Pfam" id="PF00593"/>
    </source>
</evidence>
<dbReference type="PANTHER" id="PTHR30069:SF29">
    <property type="entry name" value="HEMOGLOBIN AND HEMOGLOBIN-HAPTOGLOBIN-BINDING PROTEIN 1-RELATED"/>
    <property type="match status" value="1"/>
</dbReference>
<evidence type="ECO:0000256" key="6">
    <source>
        <dbReference type="ARBA" id="ARBA00023077"/>
    </source>
</evidence>
<name>A0A7X5XZZ1_9SPHN</name>
<evidence type="ECO:0000256" key="1">
    <source>
        <dbReference type="ARBA" id="ARBA00004571"/>
    </source>
</evidence>
<organism evidence="11 12">
    <name type="scientific">Sphingomonas trueperi</name>
    <dbReference type="NCBI Taxonomy" id="53317"/>
    <lineage>
        <taxon>Bacteria</taxon>
        <taxon>Pseudomonadati</taxon>
        <taxon>Pseudomonadota</taxon>
        <taxon>Alphaproteobacteria</taxon>
        <taxon>Sphingomonadales</taxon>
        <taxon>Sphingomonadaceae</taxon>
        <taxon>Sphingomonas</taxon>
    </lineage>
</organism>
<dbReference type="Gene3D" id="2.40.170.20">
    <property type="entry name" value="TonB-dependent receptor, beta-barrel domain"/>
    <property type="match status" value="1"/>
</dbReference>
<dbReference type="Proteomes" id="UP000531251">
    <property type="component" value="Unassembled WGS sequence"/>
</dbReference>
<dbReference type="Pfam" id="PF00593">
    <property type="entry name" value="TonB_dep_Rec_b-barrel"/>
    <property type="match status" value="1"/>
</dbReference>
<dbReference type="InterPro" id="IPR036942">
    <property type="entry name" value="Beta-barrel_TonB_sf"/>
</dbReference>
<evidence type="ECO:0000313" key="12">
    <source>
        <dbReference type="Proteomes" id="UP000531251"/>
    </source>
</evidence>
<protein>
    <recommendedName>
        <fullName evidence="10">TonB-dependent receptor-like beta-barrel domain-containing protein</fullName>
    </recommendedName>
</protein>
<comment type="subcellular location">
    <subcellularLocation>
        <location evidence="1">Cell outer membrane</location>
        <topology evidence="1">Multi-pass membrane protein</topology>
    </subcellularLocation>
</comment>
<keyword evidence="6" id="KW-0798">TonB box</keyword>
<dbReference type="PANTHER" id="PTHR30069">
    <property type="entry name" value="TONB-DEPENDENT OUTER MEMBRANE RECEPTOR"/>
    <property type="match status" value="1"/>
</dbReference>
<keyword evidence="8" id="KW-0675">Receptor</keyword>
<evidence type="ECO:0000256" key="8">
    <source>
        <dbReference type="ARBA" id="ARBA00023170"/>
    </source>
</evidence>
<keyword evidence="9" id="KW-0998">Cell outer membrane</keyword>
<keyword evidence="2" id="KW-0813">Transport</keyword>
<feature type="domain" description="TonB-dependent receptor-like beta-barrel" evidence="10">
    <location>
        <begin position="229"/>
        <end position="515"/>
    </location>
</feature>
<dbReference type="GO" id="GO:0015344">
    <property type="term" value="F:siderophore uptake transmembrane transporter activity"/>
    <property type="evidence" value="ECO:0007669"/>
    <property type="project" value="TreeGrafter"/>
</dbReference>
<evidence type="ECO:0000313" key="11">
    <source>
        <dbReference type="EMBL" id="NJB98127.1"/>
    </source>
</evidence>
<keyword evidence="4" id="KW-0812">Transmembrane</keyword>
<evidence type="ECO:0000256" key="4">
    <source>
        <dbReference type="ARBA" id="ARBA00022692"/>
    </source>
</evidence>
<evidence type="ECO:0000256" key="3">
    <source>
        <dbReference type="ARBA" id="ARBA00022452"/>
    </source>
</evidence>
<keyword evidence="3" id="KW-1134">Transmembrane beta strand</keyword>
<gene>
    <name evidence="11" type="ORF">GGR89_002454</name>
</gene>
<evidence type="ECO:0000256" key="5">
    <source>
        <dbReference type="ARBA" id="ARBA00022729"/>
    </source>
</evidence>
<dbReference type="GO" id="GO:0009279">
    <property type="term" value="C:cell outer membrane"/>
    <property type="evidence" value="ECO:0007669"/>
    <property type="project" value="UniProtKB-SubCell"/>
</dbReference>
<evidence type="ECO:0000256" key="2">
    <source>
        <dbReference type="ARBA" id="ARBA00022448"/>
    </source>
</evidence>
<dbReference type="SUPFAM" id="SSF56935">
    <property type="entry name" value="Porins"/>
    <property type="match status" value="1"/>
</dbReference>
<sequence length="675" mass="74193">MAAAVLACPVTAFAQQQPDPASGPPGAPPAAGVLVYGPDFFANTALPTALDMVQRLPGFTLDVGNGDARGIAGNTGNVLIDGKPPASKTDGLGEILRRISAGSVARIELIRGGAPGIDMQGRAVIANVVLKRTASTETLINFQSYIYRDGYVGPDVTLQYARRDGDRRDEVSLELISDRTSGTAQGYRVRRDAAGNLLVRQALDLWDRDRTAILRSTIQRAAGGGLLTLNGRFDYLDYPTSFTVTTLEGTGSYTRATDITHQWKGELGANWTRSLGRKSEVEVIGLQRLGHLGYDSDTLIGSFDSTFGQQSRTGESILRTILRHKASTKLSFEGGGEIAYNFLDNRTTYTEEGAPVALPDEKVFVSEVRGELFGLARWQPSGPVTLEAGLRTEMSRIRADGDTQRSRAFFYPKPRVQLTLRPTARDQVRLRAEESVSQLDFTNFVAATEINLGTVRAGNGDLRPEQTLTLEAVFEHRFWGKGALELGAKHEATRHVIDYIPLEGGFDAIGNIGTGTRDTLSTTLTLPFDKLGIKDARFRGNAAVVRSHVTDPLTRERRRYTNEVPFTCSGSFSQDLFGGRFTYGVYGSCGQPGTNLYRIGEFRTTEIEPVVEIYGIWKPSKKLTIRLDAGNLTNPARIYDRDVYTGERNASPLAYRERRVQRRGQYLYVQIRRTL</sequence>
<reference evidence="11 12" key="1">
    <citation type="submission" date="2020-03" db="EMBL/GenBank/DDBJ databases">
        <title>Genomic Encyclopedia of Type Strains, Phase IV (KMG-IV): sequencing the most valuable type-strain genomes for metagenomic binning, comparative biology and taxonomic classification.</title>
        <authorList>
            <person name="Goeker M."/>
        </authorList>
    </citation>
    <scope>NUCLEOTIDE SEQUENCE [LARGE SCALE GENOMIC DNA]</scope>
    <source>
        <strain evidence="11 12">DSM 7225</strain>
    </source>
</reference>
<evidence type="ECO:0000256" key="7">
    <source>
        <dbReference type="ARBA" id="ARBA00023136"/>
    </source>
</evidence>
<dbReference type="EMBL" id="JAATJB010000006">
    <property type="protein sequence ID" value="NJB98127.1"/>
    <property type="molecule type" value="Genomic_DNA"/>
</dbReference>
<proteinExistence type="predicted"/>